<dbReference type="InterPro" id="IPR039498">
    <property type="entry name" value="NTP_transf_5"/>
</dbReference>
<keyword evidence="2" id="KW-1185">Reference proteome</keyword>
<dbReference type="AlphaFoldDB" id="W0A449"/>
<protein>
    <submittedName>
        <fullName evidence="1">Uncharacterized protein</fullName>
    </submittedName>
</protein>
<dbReference type="KEGG" id="ssan:NX02_00210"/>
<name>W0A449_9SPHN</name>
<dbReference type="STRING" id="1123269.NX02_00210"/>
<accession>W0A449</accession>
<proteinExistence type="predicted"/>
<gene>
    <name evidence="1" type="ORF">NX02_00210</name>
</gene>
<dbReference type="PATRIC" id="fig|1123269.5.peg.39"/>
<dbReference type="RefSeq" id="WP_025290199.1">
    <property type="nucleotide sequence ID" value="NZ_CP006644.1"/>
</dbReference>
<dbReference type="Proteomes" id="UP000018851">
    <property type="component" value="Chromosome"/>
</dbReference>
<organism evidence="1 2">
    <name type="scientific">Sphingomonas sanxanigenens DSM 19645 = NX02</name>
    <dbReference type="NCBI Taxonomy" id="1123269"/>
    <lineage>
        <taxon>Bacteria</taxon>
        <taxon>Pseudomonadati</taxon>
        <taxon>Pseudomonadota</taxon>
        <taxon>Alphaproteobacteria</taxon>
        <taxon>Sphingomonadales</taxon>
        <taxon>Sphingomonadaceae</taxon>
        <taxon>Sphingomonas</taxon>
    </lineage>
</organism>
<evidence type="ECO:0000313" key="2">
    <source>
        <dbReference type="Proteomes" id="UP000018851"/>
    </source>
</evidence>
<dbReference type="EMBL" id="CP006644">
    <property type="protein sequence ID" value="AHE51811.1"/>
    <property type="molecule type" value="Genomic_DNA"/>
</dbReference>
<sequence>MEGLADALLPLALAHDGAAPDAALRAAAARLAARLSQRDGGPVPNPAVLAGNLRLLGLSLPVAAHRRLTALALREEKRSAMAAEQGEALEALFRAHGLSVQPVRGWDFARRYYARPLDRHCHALRWLVDDEAAGDRVAALVRAEGWTSIVAAPRLAPHKRIFSGPDRIAVEVHLRPFGWTMLAMEPDARGGAAFAAVELIGSSLVEMSLAARWPIDLAALLRHAAPDPDGFVRQVRRFGFAGHADRSLAHLARHVHSDDVVLASRIALLRTALARTGARDDAAIRDVRYLRAMATAGRAGFLLRACGRPDLVGAARAIRAERHAQRSARAAVRASLVRRVRIRSH</sequence>
<dbReference type="Pfam" id="PF14907">
    <property type="entry name" value="NTP_transf_5"/>
    <property type="match status" value="1"/>
</dbReference>
<evidence type="ECO:0000313" key="1">
    <source>
        <dbReference type="EMBL" id="AHE51811.1"/>
    </source>
</evidence>
<dbReference type="HOGENOM" id="CLU_803876_0_0_5"/>
<reference evidence="1 2" key="1">
    <citation type="submission" date="2013-07" db="EMBL/GenBank/DDBJ databases">
        <title>Completed genome of Sphingomonas sanxanigenens NX02.</title>
        <authorList>
            <person name="Ma T."/>
            <person name="Huang H."/>
            <person name="Wu M."/>
            <person name="Li X."/>
            <person name="Li G."/>
        </authorList>
    </citation>
    <scope>NUCLEOTIDE SEQUENCE [LARGE SCALE GENOMIC DNA]</scope>
    <source>
        <strain evidence="1 2">NX02</strain>
    </source>
</reference>